<dbReference type="InterPro" id="IPR023393">
    <property type="entry name" value="START-like_dom_sf"/>
</dbReference>
<dbReference type="Gene3D" id="3.30.200.20">
    <property type="entry name" value="Phosphorylase Kinase, domain 1"/>
    <property type="match status" value="1"/>
</dbReference>
<dbReference type="Gene3D" id="2.60.40.10">
    <property type="entry name" value="Immunoglobulins"/>
    <property type="match status" value="1"/>
</dbReference>
<dbReference type="InterPro" id="IPR013783">
    <property type="entry name" value="Ig-like_fold"/>
</dbReference>
<feature type="non-terminal residue" evidence="3">
    <location>
        <position position="1"/>
    </location>
</feature>
<dbReference type="PROSITE" id="PS50011">
    <property type="entry name" value="PROTEIN_KINASE_DOM"/>
    <property type="match status" value="1"/>
</dbReference>
<keyword evidence="4" id="KW-1185">Reference proteome</keyword>
<organism evidence="3 4">
    <name type="scientific">Tetraparma gracilis</name>
    <dbReference type="NCBI Taxonomy" id="2962635"/>
    <lineage>
        <taxon>Eukaryota</taxon>
        <taxon>Sar</taxon>
        <taxon>Stramenopiles</taxon>
        <taxon>Ochrophyta</taxon>
        <taxon>Bolidophyceae</taxon>
        <taxon>Parmales</taxon>
        <taxon>Triparmaceae</taxon>
        <taxon>Tetraparma</taxon>
    </lineage>
</organism>
<gene>
    <name evidence="3" type="ORF">TeGR_g11966</name>
</gene>
<reference evidence="3 4" key="1">
    <citation type="journal article" date="2023" name="Commun. Biol.">
        <title>Genome analysis of Parmales, the sister group of diatoms, reveals the evolutionary specialization of diatoms from phago-mixotrophs to photoautotrophs.</title>
        <authorList>
            <person name="Ban H."/>
            <person name="Sato S."/>
            <person name="Yoshikawa S."/>
            <person name="Yamada K."/>
            <person name="Nakamura Y."/>
            <person name="Ichinomiya M."/>
            <person name="Sato N."/>
            <person name="Blanc-Mathieu R."/>
            <person name="Endo H."/>
            <person name="Kuwata A."/>
            <person name="Ogata H."/>
        </authorList>
    </citation>
    <scope>NUCLEOTIDE SEQUENCE [LARGE SCALE GENOMIC DNA]</scope>
</reference>
<feature type="domain" description="Protein kinase" evidence="2">
    <location>
        <begin position="193"/>
        <end position="550"/>
    </location>
</feature>
<dbReference type="Gene3D" id="3.30.530.20">
    <property type="match status" value="1"/>
</dbReference>
<dbReference type="InterPro" id="IPR017441">
    <property type="entry name" value="Protein_kinase_ATP_BS"/>
</dbReference>
<feature type="binding site" evidence="1">
    <location>
        <position position="220"/>
    </location>
    <ligand>
        <name>ATP</name>
        <dbReference type="ChEBI" id="CHEBI:30616"/>
    </ligand>
</feature>
<dbReference type="Proteomes" id="UP001165060">
    <property type="component" value="Unassembled WGS sequence"/>
</dbReference>
<dbReference type="SUPFAM" id="SSF55961">
    <property type="entry name" value="Bet v1-like"/>
    <property type="match status" value="1"/>
</dbReference>
<accession>A0ABQ6MEU8</accession>
<evidence type="ECO:0000313" key="3">
    <source>
        <dbReference type="EMBL" id="GMI24697.1"/>
    </source>
</evidence>
<dbReference type="PROSITE" id="PS00107">
    <property type="entry name" value="PROTEIN_KINASE_ATP"/>
    <property type="match status" value="1"/>
</dbReference>
<evidence type="ECO:0000256" key="1">
    <source>
        <dbReference type="PROSITE-ProRule" id="PRU10141"/>
    </source>
</evidence>
<dbReference type="PANTHER" id="PTHR44329">
    <property type="entry name" value="SERINE/THREONINE-PROTEIN KINASE TNNI3K-RELATED"/>
    <property type="match status" value="1"/>
</dbReference>
<evidence type="ECO:0000313" key="4">
    <source>
        <dbReference type="Proteomes" id="UP001165060"/>
    </source>
</evidence>
<evidence type="ECO:0000259" key="2">
    <source>
        <dbReference type="PROSITE" id="PS50011"/>
    </source>
</evidence>
<dbReference type="EMBL" id="BRYB01005452">
    <property type="protein sequence ID" value="GMI24697.1"/>
    <property type="molecule type" value="Genomic_DNA"/>
</dbReference>
<dbReference type="InterPro" id="IPR001245">
    <property type="entry name" value="Ser-Thr/Tyr_kinase_cat_dom"/>
</dbReference>
<name>A0ABQ6MEU8_9STRA</name>
<dbReference type="Pfam" id="PF07714">
    <property type="entry name" value="PK_Tyr_Ser-Thr"/>
    <property type="match status" value="1"/>
</dbReference>
<sequence length="550" mass="60746">YEEHVGGSPYTYIVAEGPTDPASSVIDFEQSIEAGEEFRVVIETYDVHKNPTAHRDDAFECTLDNEAAVEVTRADDGIVVFSQPITVAGSHTLNITHVPTNAEVASSPISFDVSPAAADAPSSKHNLGNTTRIVSNPDATITVQVFPRDAYGNKVVMATGFKVMMTVMESALESLRKERQDELKEVMIDSKELKIDRLLGKGGFGVVNLATYRGTKVAMKQLLTVNEENVLRFRHECFLTKNLSHPNVVQLVGVCWSEDLFACCLEFAENGSLEFWLRLTTGGRIFKAGKKEKTKEQLKREKQATFEAKVFWGWNSENADHSSLLTAEDVEHANKTKQTIEELAASLASTPADFEKTWQPVLKRDGSPYPHGATSFTRYVDKCGESITVIEVNARPAQVIAFFTDSSRLGKSFKTFDVTPATRGLYGRFDQKTAGVSDRDALTRSVITTYPDGSIMESARSIKDERYKNKKKVIRMDIIMNAILVKEAETSTPSSPKCMCYRFTVTNPKFVGLAAALNRVAAKAAAKLNIQPMISTKEKVEKILAGYVCC</sequence>
<dbReference type="InterPro" id="IPR011009">
    <property type="entry name" value="Kinase-like_dom_sf"/>
</dbReference>
<comment type="caution">
    <text evidence="3">The sequence shown here is derived from an EMBL/GenBank/DDBJ whole genome shotgun (WGS) entry which is preliminary data.</text>
</comment>
<proteinExistence type="predicted"/>
<dbReference type="SUPFAM" id="SSF56112">
    <property type="entry name" value="Protein kinase-like (PK-like)"/>
    <property type="match status" value="1"/>
</dbReference>
<dbReference type="InterPro" id="IPR051681">
    <property type="entry name" value="Ser/Thr_Kinases-Pseudokinases"/>
</dbReference>
<keyword evidence="1" id="KW-0547">Nucleotide-binding</keyword>
<keyword evidence="1" id="KW-0067">ATP-binding</keyword>
<protein>
    <recommendedName>
        <fullName evidence="2">Protein kinase domain-containing protein</fullName>
    </recommendedName>
</protein>
<dbReference type="InterPro" id="IPR000719">
    <property type="entry name" value="Prot_kinase_dom"/>
</dbReference>